<feature type="region of interest" description="Disordered" evidence="6">
    <location>
        <begin position="158"/>
        <end position="294"/>
    </location>
</feature>
<gene>
    <name evidence="8" type="ORF">COLO4_11357</name>
</gene>
<dbReference type="PROSITE" id="PS50863">
    <property type="entry name" value="B3"/>
    <property type="match status" value="1"/>
</dbReference>
<dbReference type="AlphaFoldDB" id="A0A1R3K4T3"/>
<dbReference type="CDD" id="cd10017">
    <property type="entry name" value="B3_DNA"/>
    <property type="match status" value="1"/>
</dbReference>
<feature type="region of interest" description="Disordered" evidence="6">
    <location>
        <begin position="111"/>
        <end position="144"/>
    </location>
</feature>
<proteinExistence type="predicted"/>
<accession>A0A1R3K4T3</accession>
<evidence type="ECO:0000313" key="9">
    <source>
        <dbReference type="Proteomes" id="UP000187203"/>
    </source>
</evidence>
<evidence type="ECO:0000256" key="2">
    <source>
        <dbReference type="ARBA" id="ARBA00023015"/>
    </source>
</evidence>
<dbReference type="PANTHER" id="PTHR31920">
    <property type="entry name" value="B3 DOMAIN-CONTAINING"/>
    <property type="match status" value="1"/>
</dbReference>
<organism evidence="8 9">
    <name type="scientific">Corchorus olitorius</name>
    <dbReference type="NCBI Taxonomy" id="93759"/>
    <lineage>
        <taxon>Eukaryota</taxon>
        <taxon>Viridiplantae</taxon>
        <taxon>Streptophyta</taxon>
        <taxon>Embryophyta</taxon>
        <taxon>Tracheophyta</taxon>
        <taxon>Spermatophyta</taxon>
        <taxon>Magnoliopsida</taxon>
        <taxon>eudicotyledons</taxon>
        <taxon>Gunneridae</taxon>
        <taxon>Pentapetalae</taxon>
        <taxon>rosids</taxon>
        <taxon>malvids</taxon>
        <taxon>Malvales</taxon>
        <taxon>Malvaceae</taxon>
        <taxon>Grewioideae</taxon>
        <taxon>Apeibeae</taxon>
        <taxon>Corchorus</taxon>
    </lineage>
</organism>
<feature type="domain" description="TF-B3" evidence="7">
    <location>
        <begin position="9"/>
        <end position="103"/>
    </location>
</feature>
<dbReference type="OrthoDB" id="1666376at2759"/>
<dbReference type="Pfam" id="PF02362">
    <property type="entry name" value="B3"/>
    <property type="match status" value="1"/>
</dbReference>
<feature type="compositionally biased region" description="Basic and acidic residues" evidence="6">
    <location>
        <begin position="274"/>
        <end position="293"/>
    </location>
</feature>
<dbReference type="GO" id="GO:0003677">
    <property type="term" value="F:DNA binding"/>
    <property type="evidence" value="ECO:0007669"/>
    <property type="project" value="UniProtKB-KW"/>
</dbReference>
<evidence type="ECO:0000256" key="1">
    <source>
        <dbReference type="ARBA" id="ARBA00004123"/>
    </source>
</evidence>
<dbReference type="Proteomes" id="UP000187203">
    <property type="component" value="Unassembled WGS sequence"/>
</dbReference>
<comment type="subcellular location">
    <subcellularLocation>
        <location evidence="1">Nucleus</location>
    </subcellularLocation>
</comment>
<comment type="caution">
    <text evidence="8">The sequence shown here is derived from an EMBL/GenBank/DDBJ whole genome shotgun (WGS) entry which is preliminary data.</text>
</comment>
<dbReference type="EMBL" id="AWUE01014688">
    <property type="protein sequence ID" value="OMP02100.1"/>
    <property type="molecule type" value="Genomic_DNA"/>
</dbReference>
<evidence type="ECO:0000256" key="6">
    <source>
        <dbReference type="SAM" id="MobiDB-lite"/>
    </source>
</evidence>
<dbReference type="GO" id="GO:0005634">
    <property type="term" value="C:nucleus"/>
    <property type="evidence" value="ECO:0007669"/>
    <property type="project" value="UniProtKB-SubCell"/>
</dbReference>
<dbReference type="InterPro" id="IPR003340">
    <property type="entry name" value="B3_DNA-bd"/>
</dbReference>
<dbReference type="STRING" id="93759.A0A1R3K4T3"/>
<evidence type="ECO:0000256" key="5">
    <source>
        <dbReference type="ARBA" id="ARBA00023242"/>
    </source>
</evidence>
<name>A0A1R3K4T3_9ROSI</name>
<dbReference type="SMART" id="SM01019">
    <property type="entry name" value="B3"/>
    <property type="match status" value="1"/>
</dbReference>
<protein>
    <recommendedName>
        <fullName evidence="7">TF-B3 domain-containing protein</fullName>
    </recommendedName>
</protein>
<feature type="compositionally biased region" description="Polar residues" evidence="6">
    <location>
        <begin position="246"/>
        <end position="256"/>
    </location>
</feature>
<evidence type="ECO:0000313" key="8">
    <source>
        <dbReference type="EMBL" id="OMP02100.1"/>
    </source>
</evidence>
<feature type="compositionally biased region" description="Basic and acidic residues" evidence="6">
    <location>
        <begin position="124"/>
        <end position="139"/>
    </location>
</feature>
<keyword evidence="2" id="KW-0805">Transcription regulation</keyword>
<dbReference type="InterPro" id="IPR050655">
    <property type="entry name" value="Plant_B3_domain"/>
</dbReference>
<dbReference type="PANTHER" id="PTHR31920:SF129">
    <property type="entry name" value="B3 DOMAIN-CONTAINING TRANSCRIPTION FACTOR VRN1-LIKE"/>
    <property type="match status" value="1"/>
</dbReference>
<dbReference type="SUPFAM" id="SSF101936">
    <property type="entry name" value="DNA-binding pseudobarrel domain"/>
    <property type="match status" value="1"/>
</dbReference>
<evidence type="ECO:0000259" key="7">
    <source>
        <dbReference type="PROSITE" id="PS50863"/>
    </source>
</evidence>
<keyword evidence="9" id="KW-1185">Reference proteome</keyword>
<feature type="compositionally biased region" description="Basic and acidic residues" evidence="6">
    <location>
        <begin position="236"/>
        <end position="245"/>
    </location>
</feature>
<evidence type="ECO:0000256" key="4">
    <source>
        <dbReference type="ARBA" id="ARBA00023163"/>
    </source>
</evidence>
<evidence type="ECO:0000256" key="3">
    <source>
        <dbReference type="ARBA" id="ARBA00023125"/>
    </source>
</evidence>
<keyword evidence="4" id="KW-0804">Transcription</keyword>
<feature type="compositionally biased region" description="Polar residues" evidence="6">
    <location>
        <begin position="199"/>
        <end position="209"/>
    </location>
</feature>
<reference evidence="9" key="1">
    <citation type="submission" date="2013-09" db="EMBL/GenBank/DDBJ databases">
        <title>Corchorus olitorius genome sequencing.</title>
        <authorList>
            <person name="Alam M."/>
            <person name="Haque M.S."/>
            <person name="Islam M.S."/>
            <person name="Emdad E.M."/>
            <person name="Islam M.M."/>
            <person name="Ahmed B."/>
            <person name="Halim A."/>
            <person name="Hossen Q.M.M."/>
            <person name="Hossain M.Z."/>
            <person name="Ahmed R."/>
            <person name="Khan M.M."/>
            <person name="Islam R."/>
            <person name="Rashid M.M."/>
            <person name="Khan S.A."/>
            <person name="Rahman M.S."/>
            <person name="Alam M."/>
            <person name="Yahiya A.S."/>
            <person name="Khan M.S."/>
            <person name="Azam M.S."/>
            <person name="Haque T."/>
            <person name="Lashkar M.Z.H."/>
            <person name="Akhand A.I."/>
            <person name="Morshed G."/>
            <person name="Roy S."/>
            <person name="Uddin K.S."/>
            <person name="Rabeya T."/>
            <person name="Hossain A.S."/>
            <person name="Chowdhury A."/>
            <person name="Snigdha A.R."/>
            <person name="Mortoza M.S."/>
            <person name="Matin S.A."/>
            <person name="Hoque S.M.E."/>
            <person name="Islam M.K."/>
            <person name="Roy D.K."/>
            <person name="Haider R."/>
            <person name="Moosa M.M."/>
            <person name="Elias S.M."/>
            <person name="Hasan A.M."/>
            <person name="Jahan S."/>
            <person name="Shafiuddin M."/>
            <person name="Mahmood N."/>
            <person name="Shommy N.S."/>
        </authorList>
    </citation>
    <scope>NUCLEOTIDE SEQUENCE [LARGE SCALE GENOMIC DNA]</scope>
    <source>
        <strain evidence="9">cv. O-4</strain>
    </source>
</reference>
<dbReference type="InterPro" id="IPR015300">
    <property type="entry name" value="DNA-bd_pseudobarrel_sf"/>
</dbReference>
<sequence>MTCSPERTHFCKIIPEDTLRFNKLRFPRKFVRKYGSELSSHVQLTVPDGDTFTVEVAKSDNGEVWLEKGWQQFSEHYSLKPGFFLVFEYEGNCSFQVLPFYISAAETEKPYISDSDDGSDEESLQLKKEEEEEPKAKENDSDDLLNWTLQFLQPKKEAEEVKDNSIAGILNQTPPEGKTSKKSGPCKIQRKTPSDKSNCKTSSDKSLQSIKEEAAQPKENGSADILDRSTPQFLQPKKEAEEAKDNSSSGMLNQTPAEGKTRKESRPCKKLRKTTSDKNEIDCKDASSDEGYPHSKVVRGRLKFGGKQNSVPLQRAAAFKSDKPYFVVEIQPSYIDPGRKMVESTLQQIVAVEVCQEKEAGSLSNFVQSDH</sequence>
<dbReference type="Gene3D" id="2.40.330.10">
    <property type="entry name" value="DNA-binding pseudobarrel domain"/>
    <property type="match status" value="1"/>
</dbReference>
<keyword evidence="5" id="KW-0539">Nucleus</keyword>
<keyword evidence="3" id="KW-0238">DNA-binding</keyword>
<feature type="compositionally biased region" description="Acidic residues" evidence="6">
    <location>
        <begin position="114"/>
        <end position="123"/>
    </location>
</feature>